<evidence type="ECO:0008006" key="3">
    <source>
        <dbReference type="Google" id="ProtNLM"/>
    </source>
</evidence>
<name>A0A2C9CSB7_9RHOB</name>
<evidence type="ECO:0000313" key="1">
    <source>
        <dbReference type="EMBL" id="SOH94055.1"/>
    </source>
</evidence>
<proteinExistence type="predicted"/>
<keyword evidence="2" id="KW-1185">Reference proteome</keyword>
<dbReference type="AlphaFoldDB" id="A0A2C9CSB7"/>
<accession>A0A2C9CSB7</accession>
<protein>
    <recommendedName>
        <fullName evidence="3">Lipoprotein-attachment site-containing protein</fullName>
    </recommendedName>
</protein>
<dbReference type="RefSeq" id="WP_219617999.1">
    <property type="nucleotide sequence ID" value="NZ_OCTN01000003.1"/>
</dbReference>
<dbReference type="Proteomes" id="UP000220034">
    <property type="component" value="Unassembled WGS sequence"/>
</dbReference>
<organism evidence="1 2">
    <name type="scientific">Pontivivens marinum</name>
    <dbReference type="NCBI Taxonomy" id="1690039"/>
    <lineage>
        <taxon>Bacteria</taxon>
        <taxon>Pseudomonadati</taxon>
        <taxon>Pseudomonadota</taxon>
        <taxon>Alphaproteobacteria</taxon>
        <taxon>Rhodobacterales</taxon>
        <taxon>Paracoccaceae</taxon>
        <taxon>Pontivivens</taxon>
    </lineage>
</organism>
<sequence>MIRVLIIAAILLAPAACGRKGDLVSPSQAQTR</sequence>
<gene>
    <name evidence="1" type="ORF">SAMN06273572_10382</name>
</gene>
<evidence type="ECO:0000313" key="2">
    <source>
        <dbReference type="Proteomes" id="UP000220034"/>
    </source>
</evidence>
<dbReference type="EMBL" id="OCTN01000003">
    <property type="protein sequence ID" value="SOH94055.1"/>
    <property type="molecule type" value="Genomic_DNA"/>
</dbReference>
<reference evidence="2" key="1">
    <citation type="submission" date="2017-09" db="EMBL/GenBank/DDBJ databases">
        <authorList>
            <person name="Varghese N."/>
            <person name="Submissions S."/>
        </authorList>
    </citation>
    <scope>NUCLEOTIDE SEQUENCE [LARGE SCALE GENOMIC DNA]</scope>
    <source>
        <strain evidence="2">C7</strain>
    </source>
</reference>